<dbReference type="InterPro" id="IPR050483">
    <property type="entry name" value="CoA-transferase_III_domain"/>
</dbReference>
<comment type="caution">
    <text evidence="2">The sequence shown here is derived from an EMBL/GenBank/DDBJ whole genome shotgun (WGS) entry which is preliminary data.</text>
</comment>
<accession>A0A6N7Z4U7</accession>
<reference evidence="2 3" key="1">
    <citation type="submission" date="2019-11" db="EMBL/GenBank/DDBJ databases">
        <title>Draft genome of Amycolatopsis RM579.</title>
        <authorList>
            <person name="Duangmal K."/>
            <person name="Mingma R."/>
        </authorList>
    </citation>
    <scope>NUCLEOTIDE SEQUENCE [LARGE SCALE GENOMIC DNA]</scope>
    <source>
        <strain evidence="2 3">RM579</strain>
    </source>
</reference>
<organism evidence="2 3">
    <name type="scientific">Amycolatopsis pithecellobii</name>
    <dbReference type="NCBI Taxonomy" id="664692"/>
    <lineage>
        <taxon>Bacteria</taxon>
        <taxon>Bacillati</taxon>
        <taxon>Actinomycetota</taxon>
        <taxon>Actinomycetes</taxon>
        <taxon>Pseudonocardiales</taxon>
        <taxon>Pseudonocardiaceae</taxon>
        <taxon>Amycolatopsis</taxon>
    </lineage>
</organism>
<sequence length="419" mass="45010">MGAVTRDFRTRPLEGLRVLDMTSALAGPFCTLLLGSLGAEVIKIERPGGGDLARSNPPYVGPNGIHLHAESPDDHSVSLLNRSRNKRSLTLDASTPQGRDVLHDLVRRSDVFVQSLSSGTVQKLGADYETLHKINPRLVYCSIDGVSPDSTFASTKIMDIIIQALSGVMDVTGEPGTPPMRVGVPIGDLVAPMFAVSGILAALRVVDREGVGQNVTVGLVESLALLVALEHFDASAAVGLPKRSGNSHSRLAPFGVYECKDGHMAIAALLDPWFRALTKAMDHPELVRDERFSSRGRRVKFSSELDQIIQGWTLLRSKAEVWEVLSEQHGVPCAPVRTVEEVLDDASLHARNILVDLPHPDPEVSTALVGSGVPWQFSRSEVSLKQPAPRLGQDTAALLHDVLGLGEDEVAALRTAGVI</sequence>
<evidence type="ECO:0000256" key="1">
    <source>
        <dbReference type="ARBA" id="ARBA00022679"/>
    </source>
</evidence>
<dbReference type="InterPro" id="IPR044855">
    <property type="entry name" value="CoA-Trfase_III_dom3_sf"/>
</dbReference>
<proteinExistence type="predicted"/>
<dbReference type="EMBL" id="WMBA01000022">
    <property type="protein sequence ID" value="MTD55454.1"/>
    <property type="molecule type" value="Genomic_DNA"/>
</dbReference>
<gene>
    <name evidence="2" type="ORF">GKO32_15920</name>
</gene>
<dbReference type="PANTHER" id="PTHR48207:SF3">
    <property type="entry name" value="SUCCINATE--HYDROXYMETHYLGLUTARATE COA-TRANSFERASE"/>
    <property type="match status" value="1"/>
</dbReference>
<dbReference type="Gene3D" id="3.40.50.10540">
    <property type="entry name" value="Crotonobetainyl-coa:carnitine coa-transferase, domain 1"/>
    <property type="match status" value="1"/>
</dbReference>
<evidence type="ECO:0000313" key="3">
    <source>
        <dbReference type="Proteomes" id="UP000440096"/>
    </source>
</evidence>
<evidence type="ECO:0000313" key="2">
    <source>
        <dbReference type="EMBL" id="MTD55454.1"/>
    </source>
</evidence>
<dbReference type="GO" id="GO:0008410">
    <property type="term" value="F:CoA-transferase activity"/>
    <property type="evidence" value="ECO:0007669"/>
    <property type="project" value="TreeGrafter"/>
</dbReference>
<dbReference type="InterPro" id="IPR003673">
    <property type="entry name" value="CoA-Trfase_fam_III"/>
</dbReference>
<dbReference type="Proteomes" id="UP000440096">
    <property type="component" value="Unassembled WGS sequence"/>
</dbReference>
<dbReference type="PANTHER" id="PTHR48207">
    <property type="entry name" value="SUCCINATE--HYDROXYMETHYLGLUTARATE COA-TRANSFERASE"/>
    <property type="match status" value="1"/>
</dbReference>
<dbReference type="AlphaFoldDB" id="A0A6N7Z4U7"/>
<protein>
    <submittedName>
        <fullName evidence="2">CoA transferase</fullName>
    </submittedName>
</protein>
<dbReference type="OrthoDB" id="9797653at2"/>
<keyword evidence="1 2" id="KW-0808">Transferase</keyword>
<keyword evidence="3" id="KW-1185">Reference proteome</keyword>
<dbReference type="SUPFAM" id="SSF89796">
    <property type="entry name" value="CoA-transferase family III (CaiB/BaiF)"/>
    <property type="match status" value="1"/>
</dbReference>
<dbReference type="Pfam" id="PF02515">
    <property type="entry name" value="CoA_transf_3"/>
    <property type="match status" value="1"/>
</dbReference>
<dbReference type="InterPro" id="IPR023606">
    <property type="entry name" value="CoA-Trfase_III_dom_1_sf"/>
</dbReference>
<dbReference type="Gene3D" id="3.30.1540.10">
    <property type="entry name" value="formyl-coa transferase, domain 3"/>
    <property type="match status" value="1"/>
</dbReference>
<name>A0A6N7Z4U7_9PSEU</name>